<organism evidence="7 8">
    <name type="scientific">Melissococcus plutonius</name>
    <dbReference type="NCBI Taxonomy" id="33970"/>
    <lineage>
        <taxon>Bacteria</taxon>
        <taxon>Bacillati</taxon>
        <taxon>Bacillota</taxon>
        <taxon>Bacilli</taxon>
        <taxon>Lactobacillales</taxon>
        <taxon>Enterococcaceae</taxon>
        <taxon>Melissococcus</taxon>
    </lineage>
</organism>
<dbReference type="PANTHER" id="PTHR39083">
    <property type="entry name" value="CYCLIC DI-GMP-BINDING PROTEIN"/>
    <property type="match status" value="1"/>
</dbReference>
<keyword evidence="4 6" id="KW-1133">Transmembrane helix</keyword>
<dbReference type="Proteomes" id="UP000269226">
    <property type="component" value="Chromosome"/>
</dbReference>
<protein>
    <submittedName>
        <fullName evidence="7">Cellulose synthase subunit domain</fullName>
    </submittedName>
</protein>
<sequence length="688" mass="78155">MKKRHIFISFLFIFIVTIFNGSIQVFAETAEQSNHTFTQPFQNTATSLTGTAVKATTYFTRIDYWKVKKATFNLSYAITQLANNQTSNLTVAVNGVKFFSWHPENKKGMQQQSIDIPLALIKDNNTLTLEGQIVNQPENDTATLLQTPANWLTIEDNGMNVNFQYDLNLPENTIHSFYNHFKGADTIANNQSIILVPDQATAAELSAATYSLAGISRTMTTSESFLSMDSWHHSHQQPYQIYIGMYNRLPNKYKREISEKGLENEAVLRLFNDNNQHVLVVTSKDEDRLIEAGRYIANSELMTETEKMEKRVTSQTDTYTSSLEFDGNYPLTSTGTYLSGSNHQEQAYFVHLPINHNNVNGSSVTINMKYADNLDFNNSLVTVYVNDRPIGSKKLTNQKANKDKLTVQFPNDLEVNDSFLIKVAFDLNLKDTAGLNNAKTPWAYIENTSKAFIQAEELKDRLFTNYPNVLIQNQTFADLAVILPKKLDKNYFNVLSNLFTLIGKYAQSNVGEINFYKKQPQQQILNDHNLIVIGTPKDNQMIQTLNKDLYFKYTKDFSTFSSNEKLSIEQDYGKEIGTAQLLSSSYNTQAVALVLTGADSEAVRLVSTQLNAEKNLSIYKGDAIVIDKNYRRYDYRFKKIAQPKRNKGIVQLITDGQQLLIYGLISLLVLLIIGTSFFFVIRRNRREG</sequence>
<dbReference type="Gene3D" id="2.60.120.260">
    <property type="entry name" value="Galactose-binding domain-like"/>
    <property type="match status" value="2"/>
</dbReference>
<evidence type="ECO:0000256" key="3">
    <source>
        <dbReference type="ARBA" id="ARBA00022692"/>
    </source>
</evidence>
<accession>A0A2Z5Y1F5</accession>
<dbReference type="EMBL" id="AP018492">
    <property type="protein sequence ID" value="BBC60580.1"/>
    <property type="molecule type" value="Genomic_DNA"/>
</dbReference>
<name>A0A2Z5Y1F5_9ENTE</name>
<evidence type="ECO:0000256" key="6">
    <source>
        <dbReference type="SAM" id="Phobius"/>
    </source>
</evidence>
<keyword evidence="5 6" id="KW-0472">Membrane</keyword>
<dbReference type="PANTHER" id="PTHR39083:SF1">
    <property type="entry name" value="CYCLIC DI-GMP-BINDING PROTEIN"/>
    <property type="match status" value="1"/>
</dbReference>
<dbReference type="AlphaFoldDB" id="A0A2Z5Y1F5"/>
<evidence type="ECO:0000313" key="8">
    <source>
        <dbReference type="Proteomes" id="UP000269226"/>
    </source>
</evidence>
<reference evidence="7 8" key="1">
    <citation type="submission" date="2018-01" db="EMBL/GenBank/DDBJ databases">
        <title>Whole genome sequence of Melissococcus plutonius DAT561.</title>
        <authorList>
            <person name="Okumura K."/>
            <person name="Takamatsu D."/>
            <person name="Okura M."/>
        </authorList>
    </citation>
    <scope>NUCLEOTIDE SEQUENCE [LARGE SCALE GENOMIC DNA]</scope>
    <source>
        <strain evidence="7 8">DAT561</strain>
    </source>
</reference>
<gene>
    <name evidence="7" type="ORF">DAT561_0443</name>
</gene>
<evidence type="ECO:0000256" key="4">
    <source>
        <dbReference type="ARBA" id="ARBA00022989"/>
    </source>
</evidence>
<keyword evidence="2" id="KW-1003">Cell membrane</keyword>
<keyword evidence="3 6" id="KW-0812">Transmembrane</keyword>
<dbReference type="RefSeq" id="WP_015694637.1">
    <property type="nucleotide sequence ID" value="NZ_AP018492.1"/>
</dbReference>
<feature type="transmembrane region" description="Helical" evidence="6">
    <location>
        <begin position="659"/>
        <end position="681"/>
    </location>
</feature>
<dbReference type="InterPro" id="IPR018513">
    <property type="entry name" value="Cell_synthase_bac"/>
</dbReference>
<proteinExistence type="predicted"/>
<evidence type="ECO:0000256" key="1">
    <source>
        <dbReference type="ARBA" id="ARBA00004162"/>
    </source>
</evidence>
<dbReference type="Pfam" id="PF03170">
    <property type="entry name" value="BcsB"/>
    <property type="match status" value="1"/>
</dbReference>
<evidence type="ECO:0000256" key="2">
    <source>
        <dbReference type="ARBA" id="ARBA00022475"/>
    </source>
</evidence>
<dbReference type="GO" id="GO:0006011">
    <property type="term" value="P:UDP-alpha-D-glucose metabolic process"/>
    <property type="evidence" value="ECO:0007669"/>
    <property type="project" value="InterPro"/>
</dbReference>
<dbReference type="GeneID" id="57043003"/>
<dbReference type="GO" id="GO:0005886">
    <property type="term" value="C:plasma membrane"/>
    <property type="evidence" value="ECO:0007669"/>
    <property type="project" value="UniProtKB-SubCell"/>
</dbReference>
<evidence type="ECO:0000313" key="7">
    <source>
        <dbReference type="EMBL" id="BBC60580.1"/>
    </source>
</evidence>
<comment type="subcellular location">
    <subcellularLocation>
        <location evidence="1">Cell membrane</location>
        <topology evidence="1">Single-pass membrane protein</topology>
    </subcellularLocation>
</comment>
<evidence type="ECO:0000256" key="5">
    <source>
        <dbReference type="ARBA" id="ARBA00023136"/>
    </source>
</evidence>